<feature type="domain" description="Tyr recombinase" evidence="2">
    <location>
        <begin position="328"/>
        <end position="431"/>
    </location>
</feature>
<dbReference type="GO" id="GO:0006310">
    <property type="term" value="P:DNA recombination"/>
    <property type="evidence" value="ECO:0007669"/>
    <property type="project" value="UniProtKB-KW"/>
</dbReference>
<dbReference type="InterPro" id="IPR013762">
    <property type="entry name" value="Integrase-like_cat_sf"/>
</dbReference>
<dbReference type="EMBL" id="CAIZ01000126">
    <property type="protein sequence ID" value="CCH70323.1"/>
    <property type="molecule type" value="Genomic_DNA"/>
</dbReference>
<proteinExistence type="predicted"/>
<dbReference type="GO" id="GO:0003677">
    <property type="term" value="F:DNA binding"/>
    <property type="evidence" value="ECO:0007669"/>
    <property type="project" value="InterPro"/>
</dbReference>
<dbReference type="Gene3D" id="1.10.443.10">
    <property type="entry name" value="Intergrase catalytic core"/>
    <property type="match status" value="1"/>
</dbReference>
<name>N0E058_9MICO</name>
<dbReference type="SUPFAM" id="SSF56349">
    <property type="entry name" value="DNA breaking-rejoining enzymes"/>
    <property type="match status" value="1"/>
</dbReference>
<evidence type="ECO:0000313" key="4">
    <source>
        <dbReference type="Proteomes" id="UP000013167"/>
    </source>
</evidence>
<evidence type="ECO:0000256" key="1">
    <source>
        <dbReference type="ARBA" id="ARBA00023172"/>
    </source>
</evidence>
<evidence type="ECO:0000313" key="3">
    <source>
        <dbReference type="EMBL" id="CCH70323.1"/>
    </source>
</evidence>
<gene>
    <name evidence="3" type="ORF">BN10_560016</name>
</gene>
<dbReference type="OrthoDB" id="3405537at2"/>
<accession>N0E058</accession>
<dbReference type="HOGENOM" id="CLU_046532_0_0_11"/>
<keyword evidence="1" id="KW-0233">DNA recombination</keyword>
<dbReference type="STRING" id="1193181.BN10_560016"/>
<organism evidence="3 4">
    <name type="scientific">Phycicoccus elongatus Lp2</name>
    <dbReference type="NCBI Taxonomy" id="1193181"/>
    <lineage>
        <taxon>Bacteria</taxon>
        <taxon>Bacillati</taxon>
        <taxon>Actinomycetota</taxon>
        <taxon>Actinomycetes</taxon>
        <taxon>Micrococcales</taxon>
        <taxon>Intrasporangiaceae</taxon>
        <taxon>Phycicoccus</taxon>
    </lineage>
</organism>
<comment type="caution">
    <text evidence="3">The sequence shown here is derived from an EMBL/GenBank/DDBJ whole genome shotgun (WGS) entry which is preliminary data.</text>
</comment>
<dbReference type="eggNOG" id="COG4974">
    <property type="taxonomic scope" value="Bacteria"/>
</dbReference>
<dbReference type="Proteomes" id="UP000013167">
    <property type="component" value="Unassembled WGS sequence"/>
</dbReference>
<dbReference type="GO" id="GO:0015074">
    <property type="term" value="P:DNA integration"/>
    <property type="evidence" value="ECO:0007669"/>
    <property type="project" value="InterPro"/>
</dbReference>
<dbReference type="AlphaFoldDB" id="N0E058"/>
<sequence>MARPRRQSDPNQWPVPCCRCGEHHQIAAKWPDGGVCGYCYQQAKRTTGICACGHEGVLPGRIDGQPACKRCSGVKLNIECKTCGAEGELYRAGRCWSCELAAVVDQLLTNPDTGVMADELVPVAAALKSMKRPNSGLTWIRQRHVTDLLKELAVSQTITHELLDDLPGADRTRNYVRGLLVEHGVLPRRDELAARYDDWATGALERVTTVEHQTVLRRYIHWHHRRRMNEMETVPRGTFLRAKQIVTMAAEFLNWLDSCGVTLKDLRQEHLDAWLADGPSTRRIIDRFLPWAIKGRLVDPELIIKAHRRGTSPKLSKSEQDSAVERVVHTDELNIRDRAAAILVIVFGQHIEDVVQLTWDNVTVTDDVVTLRLGKTTFALPSPLDEPLRQLAATPGNGLTAAHPNSNWVFPGYSPGQHIHGASLRNRLKTIFGTRSARLGTLHELTKLGPIPIIADALGYHPATIERHAIGSASVYSQYIAARRQLG</sequence>
<dbReference type="InterPro" id="IPR011010">
    <property type="entry name" value="DNA_brk_join_enz"/>
</dbReference>
<evidence type="ECO:0000259" key="2">
    <source>
        <dbReference type="Pfam" id="PF00589"/>
    </source>
</evidence>
<reference evidence="3 4" key="1">
    <citation type="journal article" date="2013" name="ISME J.">
        <title>A metabolic model for members of the genus Tetrasphaera involved in enhanced biological phosphorus removal.</title>
        <authorList>
            <person name="Kristiansen R."/>
            <person name="Nguyen H.T.T."/>
            <person name="Saunders A.M."/>
            <person name="Nielsen J.L."/>
            <person name="Wimmer R."/>
            <person name="Le V.Q."/>
            <person name="McIlroy S.J."/>
            <person name="Petrovski S."/>
            <person name="Seviour R.J."/>
            <person name="Calteau A."/>
            <person name="Nielsen K.L."/>
            <person name="Nielsen P.H."/>
        </authorList>
    </citation>
    <scope>NUCLEOTIDE SEQUENCE [LARGE SCALE GENOMIC DNA]</scope>
    <source>
        <strain evidence="3 4">Lp2</strain>
    </source>
</reference>
<dbReference type="InterPro" id="IPR002104">
    <property type="entry name" value="Integrase_catalytic"/>
</dbReference>
<keyword evidence="4" id="KW-1185">Reference proteome</keyword>
<protein>
    <submittedName>
        <fullName evidence="3">Transcriptional regulator, Fis family</fullName>
    </submittedName>
</protein>
<dbReference type="Pfam" id="PF00589">
    <property type="entry name" value="Phage_integrase"/>
    <property type="match status" value="1"/>
</dbReference>